<comment type="caution">
    <text evidence="2">The sequence shown here is derived from an EMBL/GenBank/DDBJ whole genome shotgun (WGS) entry which is preliminary data.</text>
</comment>
<sequence>MPSLRPKPVIKASGAGHSGPMFKPDNAEDGLWGHDPPGWCHWAALLRCSPFIWARQTTRLAP</sequence>
<protein>
    <submittedName>
        <fullName evidence="2">Uncharacterized protein</fullName>
    </submittedName>
</protein>
<evidence type="ECO:0000313" key="2">
    <source>
        <dbReference type="EMBL" id="GAA3892245.1"/>
    </source>
</evidence>
<accession>A0ABP7KZY5</accession>
<feature type="region of interest" description="Disordered" evidence="1">
    <location>
        <begin position="1"/>
        <end position="28"/>
    </location>
</feature>
<evidence type="ECO:0000313" key="3">
    <source>
        <dbReference type="Proteomes" id="UP001499994"/>
    </source>
</evidence>
<proteinExistence type="predicted"/>
<organism evidence="2 3">
    <name type="scientific">Gibbsiella dentisursi</name>
    <dbReference type="NCBI Taxonomy" id="796890"/>
    <lineage>
        <taxon>Bacteria</taxon>
        <taxon>Pseudomonadati</taxon>
        <taxon>Pseudomonadota</taxon>
        <taxon>Gammaproteobacteria</taxon>
        <taxon>Enterobacterales</taxon>
        <taxon>Yersiniaceae</taxon>
        <taxon>Gibbsiella</taxon>
    </lineage>
</organism>
<gene>
    <name evidence="2" type="ORF">GCM10022405_17100</name>
</gene>
<evidence type="ECO:0000256" key="1">
    <source>
        <dbReference type="SAM" id="MobiDB-lite"/>
    </source>
</evidence>
<keyword evidence="3" id="KW-1185">Reference proteome</keyword>
<dbReference type="EMBL" id="BAABDG010000002">
    <property type="protein sequence ID" value="GAA3892245.1"/>
    <property type="molecule type" value="Genomic_DNA"/>
</dbReference>
<name>A0ABP7KZY5_9GAMM</name>
<reference evidence="3" key="1">
    <citation type="journal article" date="2019" name="Int. J. Syst. Evol. Microbiol.">
        <title>The Global Catalogue of Microorganisms (GCM) 10K type strain sequencing project: providing services to taxonomists for standard genome sequencing and annotation.</title>
        <authorList>
            <consortium name="The Broad Institute Genomics Platform"/>
            <consortium name="The Broad Institute Genome Sequencing Center for Infectious Disease"/>
            <person name="Wu L."/>
            <person name="Ma J."/>
        </authorList>
    </citation>
    <scope>NUCLEOTIDE SEQUENCE [LARGE SCALE GENOMIC DNA]</scope>
    <source>
        <strain evidence="3">JCM 17201</strain>
    </source>
</reference>
<dbReference type="Proteomes" id="UP001499994">
    <property type="component" value="Unassembled WGS sequence"/>
</dbReference>